<comment type="caution">
    <text evidence="1">The sequence shown here is derived from an EMBL/GenBank/DDBJ whole genome shotgun (WGS) entry which is preliminary data.</text>
</comment>
<organism evidence="1 2">
    <name type="scientific">Didymodactylos carnosus</name>
    <dbReference type="NCBI Taxonomy" id="1234261"/>
    <lineage>
        <taxon>Eukaryota</taxon>
        <taxon>Metazoa</taxon>
        <taxon>Spiralia</taxon>
        <taxon>Gnathifera</taxon>
        <taxon>Rotifera</taxon>
        <taxon>Eurotatoria</taxon>
        <taxon>Bdelloidea</taxon>
        <taxon>Philodinida</taxon>
        <taxon>Philodinidae</taxon>
        <taxon>Didymodactylos</taxon>
    </lineage>
</organism>
<evidence type="ECO:0000313" key="2">
    <source>
        <dbReference type="Proteomes" id="UP000681722"/>
    </source>
</evidence>
<accession>A0A8S2Z8V9</accession>
<dbReference type="AlphaFoldDB" id="A0A8S2Z8V9"/>
<gene>
    <name evidence="1" type="ORF">SRO942_LOCUS49174</name>
</gene>
<sequence length="146" mass="16622">MTNLANVVKIFADRASNLLSTVSNSATSATTVTNRECEVADLLCGVLESITSSHSHTVKVETTLDHELADDELINDVECEDTDEGTWDPNWNDEDEDEDEETALCKQFSLDYMARAVKFYDEINPQTGKRKRRWETVKHNFQRIPH</sequence>
<feature type="non-terminal residue" evidence="1">
    <location>
        <position position="146"/>
    </location>
</feature>
<name>A0A8S2Z8V9_9BILA</name>
<protein>
    <submittedName>
        <fullName evidence="1">Uncharacterized protein</fullName>
    </submittedName>
</protein>
<reference evidence="1" key="1">
    <citation type="submission" date="2021-02" db="EMBL/GenBank/DDBJ databases">
        <authorList>
            <person name="Nowell W R."/>
        </authorList>
    </citation>
    <scope>NUCLEOTIDE SEQUENCE</scope>
</reference>
<proteinExistence type="predicted"/>
<dbReference type="Proteomes" id="UP000681722">
    <property type="component" value="Unassembled WGS sequence"/>
</dbReference>
<evidence type="ECO:0000313" key="1">
    <source>
        <dbReference type="EMBL" id="CAF4610224.1"/>
    </source>
</evidence>
<dbReference type="EMBL" id="CAJOBC010130276">
    <property type="protein sequence ID" value="CAF4610224.1"/>
    <property type="molecule type" value="Genomic_DNA"/>
</dbReference>